<comment type="caution">
    <text evidence="5">The sequence shown here is derived from an EMBL/GenBank/DDBJ whole genome shotgun (WGS) entry which is preliminary data.</text>
</comment>
<dbReference type="Gene3D" id="3.40.50.12780">
    <property type="entry name" value="N-terminal domain of ligase-like"/>
    <property type="match status" value="1"/>
</dbReference>
<dbReference type="InterPro" id="IPR020845">
    <property type="entry name" value="AMP-binding_CS"/>
</dbReference>
<keyword evidence="6" id="KW-1185">Reference proteome</keyword>
<dbReference type="InterPro" id="IPR000873">
    <property type="entry name" value="AMP-dep_synth/lig_dom"/>
</dbReference>
<feature type="domain" description="AMP-binding enzyme C-terminal" evidence="4">
    <location>
        <begin position="424"/>
        <end position="499"/>
    </location>
</feature>
<dbReference type="Proteomes" id="UP001597145">
    <property type="component" value="Unassembled WGS sequence"/>
</dbReference>
<dbReference type="RefSeq" id="WP_343978958.1">
    <property type="nucleotide sequence ID" value="NZ_BAAAJG010000010.1"/>
</dbReference>
<evidence type="ECO:0000313" key="6">
    <source>
        <dbReference type="Proteomes" id="UP001597145"/>
    </source>
</evidence>
<dbReference type="PROSITE" id="PS00455">
    <property type="entry name" value="AMP_BINDING"/>
    <property type="match status" value="1"/>
</dbReference>
<reference evidence="6" key="1">
    <citation type="journal article" date="2019" name="Int. J. Syst. Evol. Microbiol.">
        <title>The Global Catalogue of Microorganisms (GCM) 10K type strain sequencing project: providing services to taxonomists for standard genome sequencing and annotation.</title>
        <authorList>
            <consortium name="The Broad Institute Genomics Platform"/>
            <consortium name="The Broad Institute Genome Sequencing Center for Infectious Disease"/>
            <person name="Wu L."/>
            <person name="Ma J."/>
        </authorList>
    </citation>
    <scope>NUCLEOTIDE SEQUENCE [LARGE SCALE GENOMIC DNA]</scope>
    <source>
        <strain evidence="6">JCM 12165</strain>
    </source>
</reference>
<proteinExistence type="inferred from homology"/>
<dbReference type="InterPro" id="IPR045851">
    <property type="entry name" value="AMP-bd_C_sf"/>
</dbReference>
<dbReference type="EMBL" id="JBHUCP010000012">
    <property type="protein sequence ID" value="MFD1531441.1"/>
    <property type="molecule type" value="Genomic_DNA"/>
</dbReference>
<dbReference type="InterPro" id="IPR042099">
    <property type="entry name" value="ANL_N_sf"/>
</dbReference>
<comment type="similarity">
    <text evidence="1">Belongs to the ATP-dependent AMP-binding enzyme family.</text>
</comment>
<sequence>MGFGAHDWTAHHASHRPAALALSCAEDGRALTWGELDDRVGRVAQVLADLGVGRGDRIALVAENDPRVFEVQFAAMRLGALFVPLNWRLTVHEMAEICHDAEPAAIVHDDAWAQAAGEIAEKVEITRRLAWGAALPAGATDYEAALAAAGYHGPRAGIELDHPTHVLYTSGTTGKPKGALSTHSTLLWQAFNTAQTTGYSQPGCHHLNPMPLFHAGGLHVMANPILYFGGAVTTMTRFTPDAVLARLAGSSPPITHFAAIPLMYQAVAAQPGFADADLSHARHFIIAGAIATPELLQLWADRGVALQPQYGGTEMGPMATALDNEATSLAKAKQGSTGRRARHTDVRLVDPDGNDVPDGETGEIWLRGPSITVGYWRKDRADYFTGDWFRTGDAARRDADGFYYLAGRTKDMYKSGGENVYPAEVENVLSLHPAVADVAVVGIPDARWGEVGAAVVVPAPGAELTLDHLNEFASGRLARFKMPKKLVLVDALPRNVTGKVNRAELAATHGAPNREGTA</sequence>
<dbReference type="Gene3D" id="3.30.300.30">
    <property type="match status" value="1"/>
</dbReference>
<evidence type="ECO:0000256" key="2">
    <source>
        <dbReference type="ARBA" id="ARBA00022598"/>
    </source>
</evidence>
<evidence type="ECO:0000313" key="5">
    <source>
        <dbReference type="EMBL" id="MFD1531441.1"/>
    </source>
</evidence>
<feature type="domain" description="AMP-dependent synthetase/ligase" evidence="3">
    <location>
        <begin position="11"/>
        <end position="376"/>
    </location>
</feature>
<dbReference type="InterPro" id="IPR025110">
    <property type="entry name" value="AMP-bd_C"/>
</dbReference>
<evidence type="ECO:0000259" key="3">
    <source>
        <dbReference type="Pfam" id="PF00501"/>
    </source>
</evidence>
<name>A0ABW4FLR1_9PSEU</name>
<organism evidence="5 6">
    <name type="scientific">Pseudonocardia aurantiaca</name>
    <dbReference type="NCBI Taxonomy" id="75290"/>
    <lineage>
        <taxon>Bacteria</taxon>
        <taxon>Bacillati</taxon>
        <taxon>Actinomycetota</taxon>
        <taxon>Actinomycetes</taxon>
        <taxon>Pseudonocardiales</taxon>
        <taxon>Pseudonocardiaceae</taxon>
        <taxon>Pseudonocardia</taxon>
    </lineage>
</organism>
<evidence type="ECO:0000256" key="1">
    <source>
        <dbReference type="ARBA" id="ARBA00006432"/>
    </source>
</evidence>
<keyword evidence="2" id="KW-0436">Ligase</keyword>
<evidence type="ECO:0000259" key="4">
    <source>
        <dbReference type="Pfam" id="PF13193"/>
    </source>
</evidence>
<protein>
    <submittedName>
        <fullName evidence="5">AMP-binding protein</fullName>
    </submittedName>
</protein>
<accession>A0ABW4FLR1</accession>
<dbReference type="PANTHER" id="PTHR43201:SF5">
    <property type="entry name" value="MEDIUM-CHAIN ACYL-COA LIGASE ACSF2, MITOCHONDRIAL"/>
    <property type="match status" value="1"/>
</dbReference>
<dbReference type="Pfam" id="PF13193">
    <property type="entry name" value="AMP-binding_C"/>
    <property type="match status" value="1"/>
</dbReference>
<dbReference type="Pfam" id="PF00501">
    <property type="entry name" value="AMP-binding"/>
    <property type="match status" value="1"/>
</dbReference>
<dbReference type="SUPFAM" id="SSF56801">
    <property type="entry name" value="Acetyl-CoA synthetase-like"/>
    <property type="match status" value="1"/>
</dbReference>
<gene>
    <name evidence="5" type="ORF">ACFSCY_18545</name>
</gene>
<dbReference type="PANTHER" id="PTHR43201">
    <property type="entry name" value="ACYL-COA SYNTHETASE"/>
    <property type="match status" value="1"/>
</dbReference>